<dbReference type="PROSITE" id="PS01203">
    <property type="entry name" value="BTG_2"/>
    <property type="match status" value="1"/>
</dbReference>
<dbReference type="SMART" id="SM00099">
    <property type="entry name" value="btg1"/>
    <property type="match status" value="1"/>
</dbReference>
<evidence type="ECO:0000313" key="4">
    <source>
        <dbReference type="EMBL" id="KAF5921151.1"/>
    </source>
</evidence>
<dbReference type="PANTHER" id="PTHR22978">
    <property type="entry name" value="B-CELL TRANSLOCATION GENE"/>
    <property type="match status" value="1"/>
</dbReference>
<proteinExistence type="inferred from homology"/>
<reference evidence="4 5" key="1">
    <citation type="journal article" date="2020" name="Mol. Biol. Evol.">
        <title>Interspecific Gene Flow and the Evolution of Specialization in Black and White Rhinoceros.</title>
        <authorList>
            <person name="Moodley Y."/>
            <person name="Westbury M.V."/>
            <person name="Russo I.M."/>
            <person name="Gopalakrishnan S."/>
            <person name="Rakotoarivelo A."/>
            <person name="Olsen R.A."/>
            <person name="Prost S."/>
            <person name="Tunstall T."/>
            <person name="Ryder O.A."/>
            <person name="Dalen L."/>
            <person name="Bruford M.W."/>
        </authorList>
    </citation>
    <scope>NUCLEOTIDE SEQUENCE [LARGE SCALE GENOMIC DNA]</scope>
    <source>
        <strain evidence="4">SBR-YM</strain>
        <tissue evidence="4">Skin</tissue>
    </source>
</reference>
<dbReference type="AlphaFoldDB" id="A0A7J7EZL7"/>
<dbReference type="InterPro" id="IPR002087">
    <property type="entry name" value="Anti_prolifrtn"/>
</dbReference>
<dbReference type="PRINTS" id="PR00310">
    <property type="entry name" value="ANTIPRLFBTG1"/>
</dbReference>
<feature type="domain" description="Anti-proliferative protein" evidence="3">
    <location>
        <begin position="113"/>
        <end position="132"/>
    </location>
</feature>
<dbReference type="Pfam" id="PF07742">
    <property type="entry name" value="BTG"/>
    <property type="match status" value="1"/>
</dbReference>
<organism evidence="4 5">
    <name type="scientific">Diceros bicornis minor</name>
    <name type="common">South-central black rhinoceros</name>
    <dbReference type="NCBI Taxonomy" id="77932"/>
    <lineage>
        <taxon>Eukaryota</taxon>
        <taxon>Metazoa</taxon>
        <taxon>Chordata</taxon>
        <taxon>Craniata</taxon>
        <taxon>Vertebrata</taxon>
        <taxon>Euteleostomi</taxon>
        <taxon>Mammalia</taxon>
        <taxon>Eutheria</taxon>
        <taxon>Laurasiatheria</taxon>
        <taxon>Perissodactyla</taxon>
        <taxon>Rhinocerotidae</taxon>
        <taxon>Diceros</taxon>
    </lineage>
</organism>
<dbReference type="FunFam" id="3.90.640.90:FF:000002">
    <property type="entry name" value="BTG anti-proliferation factor 4"/>
    <property type="match status" value="1"/>
</dbReference>
<evidence type="ECO:0000259" key="2">
    <source>
        <dbReference type="PROSITE" id="PS00960"/>
    </source>
</evidence>
<comment type="similarity">
    <text evidence="1">Belongs to the BTG family.</text>
</comment>
<feature type="domain" description="Anti-proliferative protein" evidence="2">
    <location>
        <begin position="67"/>
        <end position="87"/>
    </location>
</feature>
<dbReference type="GO" id="GO:0005634">
    <property type="term" value="C:nucleus"/>
    <property type="evidence" value="ECO:0007669"/>
    <property type="project" value="TreeGrafter"/>
</dbReference>
<evidence type="ECO:0000313" key="5">
    <source>
        <dbReference type="Proteomes" id="UP000551758"/>
    </source>
</evidence>
<evidence type="ECO:0000259" key="3">
    <source>
        <dbReference type="PROSITE" id="PS01203"/>
    </source>
</evidence>
<keyword evidence="5" id="KW-1185">Reference proteome</keyword>
<dbReference type="Proteomes" id="UP000551758">
    <property type="component" value="Unassembled WGS sequence"/>
</dbReference>
<comment type="caution">
    <text evidence="4">The sequence shown here is derived from an EMBL/GenBank/DDBJ whole genome shotgun (WGS) entry which is preliminary data.</text>
</comment>
<gene>
    <name evidence="4" type="ORF">HPG69_018551</name>
</gene>
<dbReference type="PANTHER" id="PTHR22978:SF5">
    <property type="entry name" value="PROTEIN BTG4"/>
    <property type="match status" value="1"/>
</dbReference>
<dbReference type="EMBL" id="JACDTQ010001719">
    <property type="protein sequence ID" value="KAF5921151.1"/>
    <property type="molecule type" value="Genomic_DNA"/>
</dbReference>
<dbReference type="Gene3D" id="3.90.640.90">
    <property type="entry name" value="Anti-proliferative protein, N-terminal domain"/>
    <property type="match status" value="1"/>
</dbReference>
<evidence type="ECO:0000256" key="1">
    <source>
        <dbReference type="ARBA" id="ARBA00007989"/>
    </source>
</evidence>
<protein>
    <recommendedName>
        <fullName evidence="2 3">Anti-proliferative protein domain-containing protein</fullName>
    </recommendedName>
</protein>
<dbReference type="GO" id="GO:0005737">
    <property type="term" value="C:cytoplasm"/>
    <property type="evidence" value="ECO:0007669"/>
    <property type="project" value="TreeGrafter"/>
</dbReference>
<accession>A0A7J7EZL7</accession>
<dbReference type="SUPFAM" id="SSF160696">
    <property type="entry name" value="BTG domain-like"/>
    <property type="match status" value="1"/>
</dbReference>
<sequence length="254" mass="30003">MLTPQISKRSFLLRRFRLSVSFSRIMRDEIATTVFFVTRLVKKHDKLSKQQIEDFAEKLITILFETYRSHWHSDCPSKGQAFRCIRINNTQNKDPILERACAESNVDFSHLGLPKEMTIWVDPFEVCCRYGEKNHPFTVASFKDRWEEWELSQQISYAVNRASLDDYSGNFSDEEGCNQEPQIIPKVNNPKSIYQVENLKRPFQSWFQIPRKKNMVDARMGLLGNAYHALHKNPKGHRPAIHRVDRYHWVNTNR</sequence>
<dbReference type="InterPro" id="IPR036054">
    <property type="entry name" value="BTG-like_sf"/>
</dbReference>
<dbReference type="InterPro" id="IPR033332">
    <property type="entry name" value="BTG"/>
</dbReference>
<dbReference type="PROSITE" id="PS00960">
    <property type="entry name" value="BTG_1"/>
    <property type="match status" value="1"/>
</dbReference>
<name>A0A7J7EZL7_DICBM</name>